<dbReference type="InterPro" id="IPR000477">
    <property type="entry name" value="RT_dom"/>
</dbReference>
<dbReference type="Gene3D" id="3.30.420.10">
    <property type="entry name" value="Ribonuclease H-like superfamily/Ribonuclease H"/>
    <property type="match status" value="1"/>
</dbReference>
<dbReference type="Pfam" id="PF17921">
    <property type="entry name" value="Integrase_H2C2"/>
    <property type="match status" value="1"/>
</dbReference>
<dbReference type="OrthoDB" id="76385at2759"/>
<dbReference type="STRING" id="1202772.A0A1V9YDC8"/>
<evidence type="ECO:0000313" key="10">
    <source>
        <dbReference type="EMBL" id="OQR83686.1"/>
    </source>
</evidence>
<dbReference type="InterPro" id="IPR001584">
    <property type="entry name" value="Integrase_cat-core"/>
</dbReference>
<evidence type="ECO:0000256" key="1">
    <source>
        <dbReference type="ARBA" id="ARBA00022679"/>
    </source>
</evidence>
<sequence length="1273" mass="139911">MSHVRAIRDDYHPRATSSADQSEVDTSVVAFSPVTSQSRFSDATVAIVEDAIRVESVVWDTGADASLVDAGVLGQLAAVGVQPFVRSGLRRSFQPYGTTSGLVVMERCVTFRSLSFETPDGTITLANVDFWVNDTSTTGTVMILGEPLMRELGFSAADMLRVARAERPVWDFSHLPSPAAPLEPTASPLARVCAVADLGLDDSSVGDEDLRCATPKLTSDTSAEDRTAAVWSVLEEQIGAAAAEGLSTAEVEDLRALLLRFVDVFRLELGRDPPVAVEPLKVRLKPDAVPVKSGLRRYPPLHVDFMKKHVAELEAIGAVYKNNRARWAAAPRIVPKKDPTDLRMTIDSRPINACTEPMPWPMPNLDAAMATLAGTRVYFSLDWLKGYWQLALHPSCQEYFSFMTPFGVYTPTRVLMGQSDAVAYCQFVENELFGDLLLHGLLAWLDDLLGYAADTASLFSILESVLSICAKSGLKLHAKKCRFFQKSVKWCGKVISADGITHCPERLQGLLDLSPPTTAADLQQFLCATNWMRASIPDYAALVAPLGQLLDVAARAAGGSRKKSTLSKVDLSTIGWSADHARTFDLVKSALANMVPMSHPQADKAMCVFTDASEFHWGVVVTQIPIDDVSRPFAEQRHEFLAAASGDFSGPAARWSIVEKEAYAAFYGVERHNYLLVRPDPFLLFVDSTAIAYMNNPHASAATVAKHTANKVFRWSLALSTYNYVIAAIPGDSNVWADLLSRWGSPVTAAIKSRIFRLLAVSPLQEPNFAWPSADAIFQIQESALAGGTPPPSVAFDDKASIFVINFGNDDRPIWIPDDAADLQQRLCVVAHAGIAGHRGGDATFSALRHFAWWSTMKADVDYFLKSCLHCMKVRGKVVPRPYGATLHAEKPNELLHFDWLSLPTAYNGMAYVLVMKDDMSGFCILYPSSTADATTTAQALMHWFAMFGVVNTWVSDCGSHFKNSITEELSNLVGAHHHFVTPYCPWANGTVEVVNASVLRMLKALSSELRLRTDRWPDLLPLVQSAINHMPADRAAGHSPSAIFTNGRKSSPLSTLTATVDIEVEDVATIEKLQLEHGRKIQADLRKMHKEVVEAADRCRANARGRRAKKKHVQLPKFALGDFVLVGRVAQAPNKLSLHWTGPCRIVTVVNDYLFEVQQLVEPYAISKHHASRLQMYHEGGRDITVDLVEHIAFGDDGFYVDKLEDARSINGTWQVLVHWMGLEAAEASWEPALDIYADVPVLFRRWVRSAAAPPLVADMVHSMERVLGHSL</sequence>
<keyword evidence="1" id="KW-0808">Transferase</keyword>
<dbReference type="InterPro" id="IPR041373">
    <property type="entry name" value="RT_RNaseH"/>
</dbReference>
<dbReference type="PROSITE" id="PS50994">
    <property type="entry name" value="INTEGRASE"/>
    <property type="match status" value="1"/>
</dbReference>
<dbReference type="InterPro" id="IPR050951">
    <property type="entry name" value="Retrovirus_Pol_polyprotein"/>
</dbReference>
<dbReference type="InterPro" id="IPR000953">
    <property type="entry name" value="Chromo/chromo_shadow_dom"/>
</dbReference>
<evidence type="ECO:0000259" key="7">
    <source>
        <dbReference type="PROSITE" id="PS50013"/>
    </source>
</evidence>
<organism evidence="10 11">
    <name type="scientific">Achlya hypogyna</name>
    <name type="common">Oomycete</name>
    <name type="synonym">Protoachlya hypogyna</name>
    <dbReference type="NCBI Taxonomy" id="1202772"/>
    <lineage>
        <taxon>Eukaryota</taxon>
        <taxon>Sar</taxon>
        <taxon>Stramenopiles</taxon>
        <taxon>Oomycota</taxon>
        <taxon>Saprolegniomycetes</taxon>
        <taxon>Saprolegniales</taxon>
        <taxon>Achlyaceae</taxon>
        <taxon>Achlya</taxon>
    </lineage>
</organism>
<keyword evidence="11" id="KW-1185">Reference proteome</keyword>
<evidence type="ECO:0000256" key="3">
    <source>
        <dbReference type="ARBA" id="ARBA00022722"/>
    </source>
</evidence>
<dbReference type="InterPro" id="IPR041588">
    <property type="entry name" value="Integrase_H2C2"/>
</dbReference>
<keyword evidence="2" id="KW-0548">Nucleotidyltransferase</keyword>
<evidence type="ECO:0000313" key="11">
    <source>
        <dbReference type="Proteomes" id="UP000243579"/>
    </source>
</evidence>
<keyword evidence="5" id="KW-0378">Hydrolase</keyword>
<proteinExistence type="predicted"/>
<dbReference type="Gene3D" id="3.30.70.270">
    <property type="match status" value="2"/>
</dbReference>
<name>A0A1V9YDC8_ACHHY</name>
<dbReference type="PANTHER" id="PTHR37984">
    <property type="entry name" value="PROTEIN CBG26694"/>
    <property type="match status" value="1"/>
</dbReference>
<dbReference type="GO" id="GO:0004519">
    <property type="term" value="F:endonuclease activity"/>
    <property type="evidence" value="ECO:0007669"/>
    <property type="project" value="UniProtKB-KW"/>
</dbReference>
<evidence type="ECO:0000259" key="8">
    <source>
        <dbReference type="PROSITE" id="PS50878"/>
    </source>
</evidence>
<feature type="domain" description="Chromo" evidence="7">
    <location>
        <begin position="1200"/>
        <end position="1248"/>
    </location>
</feature>
<dbReference type="InterPro" id="IPR012337">
    <property type="entry name" value="RNaseH-like_sf"/>
</dbReference>
<dbReference type="InterPro" id="IPR016197">
    <property type="entry name" value="Chromo-like_dom_sf"/>
</dbReference>
<dbReference type="Gene3D" id="3.10.10.10">
    <property type="entry name" value="HIV Type 1 Reverse Transcriptase, subunit A, domain 1"/>
    <property type="match status" value="1"/>
</dbReference>
<comment type="caution">
    <text evidence="10">The sequence shown here is derived from an EMBL/GenBank/DDBJ whole genome shotgun (WGS) entry which is preliminary data.</text>
</comment>
<dbReference type="GO" id="GO:0003676">
    <property type="term" value="F:nucleic acid binding"/>
    <property type="evidence" value="ECO:0007669"/>
    <property type="project" value="InterPro"/>
</dbReference>
<gene>
    <name evidence="10" type="ORF">ACHHYP_14408</name>
</gene>
<dbReference type="PROSITE" id="PS50878">
    <property type="entry name" value="RT_POL"/>
    <property type="match status" value="1"/>
</dbReference>
<dbReference type="Pfam" id="PF00665">
    <property type="entry name" value="rve"/>
    <property type="match status" value="1"/>
</dbReference>
<dbReference type="SUPFAM" id="SSF56672">
    <property type="entry name" value="DNA/RNA polymerases"/>
    <property type="match status" value="1"/>
</dbReference>
<dbReference type="SUPFAM" id="SSF53098">
    <property type="entry name" value="Ribonuclease H-like"/>
    <property type="match status" value="1"/>
</dbReference>
<dbReference type="InterPro" id="IPR036397">
    <property type="entry name" value="RNaseH_sf"/>
</dbReference>
<dbReference type="AlphaFoldDB" id="A0A1V9YDC8"/>
<feature type="domain" description="Integrase catalytic" evidence="9">
    <location>
        <begin position="888"/>
        <end position="1049"/>
    </location>
</feature>
<evidence type="ECO:0000259" key="9">
    <source>
        <dbReference type="PROSITE" id="PS50994"/>
    </source>
</evidence>
<dbReference type="Proteomes" id="UP000243579">
    <property type="component" value="Unassembled WGS sequence"/>
</dbReference>
<dbReference type="PROSITE" id="PS50013">
    <property type="entry name" value="CHROMO_2"/>
    <property type="match status" value="1"/>
</dbReference>
<accession>A0A1V9YDC8</accession>
<dbReference type="Gene3D" id="2.40.50.40">
    <property type="match status" value="1"/>
</dbReference>
<dbReference type="GO" id="GO:0016787">
    <property type="term" value="F:hydrolase activity"/>
    <property type="evidence" value="ECO:0007669"/>
    <property type="project" value="UniProtKB-KW"/>
</dbReference>
<dbReference type="PANTHER" id="PTHR37984:SF5">
    <property type="entry name" value="PROTEIN NYNRIN-LIKE"/>
    <property type="match status" value="1"/>
</dbReference>
<dbReference type="Pfam" id="PF17917">
    <property type="entry name" value="RT_RNaseH"/>
    <property type="match status" value="1"/>
</dbReference>
<feature type="domain" description="Reverse transcriptase" evidence="8">
    <location>
        <begin position="315"/>
        <end position="495"/>
    </location>
</feature>
<protein>
    <recommendedName>
        <fullName evidence="12">Reverse transcriptase</fullName>
    </recommendedName>
</protein>
<dbReference type="Pfam" id="PF00078">
    <property type="entry name" value="RVT_1"/>
    <property type="match status" value="1"/>
</dbReference>
<keyword evidence="3" id="KW-0540">Nuclease</keyword>
<dbReference type="EMBL" id="JNBR01002118">
    <property type="protein sequence ID" value="OQR83686.1"/>
    <property type="molecule type" value="Genomic_DNA"/>
</dbReference>
<evidence type="ECO:0000256" key="2">
    <source>
        <dbReference type="ARBA" id="ARBA00022695"/>
    </source>
</evidence>
<dbReference type="InterPro" id="IPR043502">
    <property type="entry name" value="DNA/RNA_pol_sf"/>
</dbReference>
<evidence type="ECO:0008006" key="12">
    <source>
        <dbReference type="Google" id="ProtNLM"/>
    </source>
</evidence>
<dbReference type="SUPFAM" id="SSF54160">
    <property type="entry name" value="Chromo domain-like"/>
    <property type="match status" value="1"/>
</dbReference>
<keyword evidence="4" id="KW-0255">Endonuclease</keyword>
<reference evidence="10 11" key="1">
    <citation type="journal article" date="2014" name="Genome Biol. Evol.">
        <title>The secreted proteins of Achlya hypogyna and Thraustotheca clavata identify the ancestral oomycete secretome and reveal gene acquisitions by horizontal gene transfer.</title>
        <authorList>
            <person name="Misner I."/>
            <person name="Blouin N."/>
            <person name="Leonard G."/>
            <person name="Richards T.A."/>
            <person name="Lane C.E."/>
        </authorList>
    </citation>
    <scope>NUCLEOTIDE SEQUENCE [LARGE SCALE GENOMIC DNA]</scope>
    <source>
        <strain evidence="10 11">ATCC 48635</strain>
    </source>
</reference>
<dbReference type="Gene3D" id="1.10.340.70">
    <property type="match status" value="1"/>
</dbReference>
<dbReference type="InterPro" id="IPR043128">
    <property type="entry name" value="Rev_trsase/Diguanyl_cyclase"/>
</dbReference>
<evidence type="ECO:0000256" key="6">
    <source>
        <dbReference type="ARBA" id="ARBA00022918"/>
    </source>
</evidence>
<dbReference type="GO" id="GO:0015074">
    <property type="term" value="P:DNA integration"/>
    <property type="evidence" value="ECO:0007669"/>
    <property type="project" value="InterPro"/>
</dbReference>
<dbReference type="CDD" id="cd01647">
    <property type="entry name" value="RT_LTR"/>
    <property type="match status" value="1"/>
</dbReference>
<dbReference type="GO" id="GO:0003964">
    <property type="term" value="F:RNA-directed DNA polymerase activity"/>
    <property type="evidence" value="ECO:0007669"/>
    <property type="project" value="UniProtKB-KW"/>
</dbReference>
<keyword evidence="6" id="KW-0695">RNA-directed DNA polymerase</keyword>
<evidence type="ECO:0000256" key="4">
    <source>
        <dbReference type="ARBA" id="ARBA00022759"/>
    </source>
</evidence>
<evidence type="ECO:0000256" key="5">
    <source>
        <dbReference type="ARBA" id="ARBA00022801"/>
    </source>
</evidence>